<evidence type="ECO:0000313" key="3">
    <source>
        <dbReference type="EMBL" id="NIJ07377.1"/>
    </source>
</evidence>
<dbReference type="Proteomes" id="UP000727456">
    <property type="component" value="Unassembled WGS sequence"/>
</dbReference>
<dbReference type="RefSeq" id="WP_167072246.1">
    <property type="nucleotide sequence ID" value="NZ_JAAOZC010000002.1"/>
</dbReference>
<feature type="chain" id="PRO_5047150565" description="Ice-binding protein C-terminal domain-containing protein" evidence="1">
    <location>
        <begin position="21"/>
        <end position="480"/>
    </location>
</feature>
<dbReference type="Pfam" id="PF07589">
    <property type="entry name" value="PEP-CTERM"/>
    <property type="match status" value="1"/>
</dbReference>
<evidence type="ECO:0000256" key="1">
    <source>
        <dbReference type="SAM" id="SignalP"/>
    </source>
</evidence>
<gene>
    <name evidence="3" type="ORF">FHS31_000973</name>
</gene>
<organism evidence="3 4">
    <name type="scientific">Sphingomonas vulcanisoli</name>
    <dbReference type="NCBI Taxonomy" id="1658060"/>
    <lineage>
        <taxon>Bacteria</taxon>
        <taxon>Pseudomonadati</taxon>
        <taxon>Pseudomonadota</taxon>
        <taxon>Alphaproteobacteria</taxon>
        <taxon>Sphingomonadales</taxon>
        <taxon>Sphingomonadaceae</taxon>
        <taxon>Sphingomonas</taxon>
    </lineage>
</organism>
<dbReference type="NCBIfam" id="NF035944">
    <property type="entry name" value="PEPxxWA-CTERM"/>
    <property type="match status" value="1"/>
</dbReference>
<dbReference type="InterPro" id="IPR013424">
    <property type="entry name" value="Ice-binding_C"/>
</dbReference>
<comment type="caution">
    <text evidence="3">The sequence shown here is derived from an EMBL/GenBank/DDBJ whole genome shotgun (WGS) entry which is preliminary data.</text>
</comment>
<reference evidence="3 4" key="1">
    <citation type="submission" date="2020-03" db="EMBL/GenBank/DDBJ databases">
        <title>Genomic Encyclopedia of Type Strains, Phase III (KMG-III): the genomes of soil and plant-associated and newly described type strains.</title>
        <authorList>
            <person name="Whitman W."/>
        </authorList>
    </citation>
    <scope>NUCLEOTIDE SEQUENCE [LARGE SCALE GENOMIC DNA]</scope>
    <source>
        <strain evidence="3 4">CECT 8804</strain>
    </source>
</reference>
<name>A0ABX0TSL3_9SPHN</name>
<evidence type="ECO:0000259" key="2">
    <source>
        <dbReference type="Pfam" id="PF07589"/>
    </source>
</evidence>
<accession>A0ABX0TSL3</accession>
<keyword evidence="1" id="KW-0732">Signal</keyword>
<proteinExistence type="predicted"/>
<sequence>MRSGLFMLPLVLLCSTAAFATTAPLTPGNIVVAVSGKGASGITFTDNQASPLSLYQYTPTGNNHATFAGSSVVTGSVNPISSEYGSSSEGMLQRSGDGKSLTIMGYGISASTFNASPSTYVPQTSTNAGKLNALAQSTSMAGGTTVNGTTYQPVARVIADITADGNVDTSTALLNVFDQNNPRSVYTQNGTSYYVSGQGVSGDATGGVFYATEGASSATPITGLDTSNKTAGQDTRDVQVYNGQLYVSVDSKQGSNAARSFVGTLGTGTPTTAANNGDGPTMLLGYADGKGKMTMTAATGNGLNTGKQINLSPEQFFFADPNTLYVSDAGVSKQTSASSTLGDGGLQKWTQTNGVWSLAYTLSAGLGLVTNTSASGTIGLFGLAGQNNGDGTVSLYATSYTIGDTDPSYLFAITDTLSATTGAGESFTTIDSLTGSKFMGVAFAPDAAASVPEPASWAMMVAGFGLLGGLLRRERTALRA</sequence>
<feature type="signal peptide" evidence="1">
    <location>
        <begin position="1"/>
        <end position="20"/>
    </location>
</feature>
<evidence type="ECO:0000313" key="4">
    <source>
        <dbReference type="Proteomes" id="UP000727456"/>
    </source>
</evidence>
<protein>
    <recommendedName>
        <fullName evidence="2">Ice-binding protein C-terminal domain-containing protein</fullName>
    </recommendedName>
</protein>
<dbReference type="NCBIfam" id="TIGR02595">
    <property type="entry name" value="PEP_CTERM"/>
    <property type="match status" value="1"/>
</dbReference>
<keyword evidence="4" id="KW-1185">Reference proteome</keyword>
<feature type="domain" description="Ice-binding protein C-terminal" evidence="2">
    <location>
        <begin position="450"/>
        <end position="473"/>
    </location>
</feature>
<dbReference type="EMBL" id="JAAOZC010000002">
    <property type="protein sequence ID" value="NIJ07377.1"/>
    <property type="molecule type" value="Genomic_DNA"/>
</dbReference>